<dbReference type="InterPro" id="IPR049142">
    <property type="entry name" value="MS_channel_1st"/>
</dbReference>
<organism evidence="12 13">
    <name type="scientific">Campylobacter hyointestinalis subsp. lawsonii</name>
    <dbReference type="NCBI Taxonomy" id="91353"/>
    <lineage>
        <taxon>Bacteria</taxon>
        <taxon>Pseudomonadati</taxon>
        <taxon>Campylobacterota</taxon>
        <taxon>Epsilonproteobacteria</taxon>
        <taxon>Campylobacterales</taxon>
        <taxon>Campylobacteraceae</taxon>
        <taxon>Campylobacter</taxon>
    </lineage>
</organism>
<keyword evidence="6 7" id="KW-0472">Membrane</keyword>
<name>A0AAV6EFF9_CAMHY</name>
<sequence>MIKFITKFLLIFSISVFANEIKDEQSLPQVVTQIININHQILLIKDQNRDKNQTATSDLSPINAKKYKLLESIAVFITNYTAQDNDQFKKDKVAIDKKVKLYENNTNSERYITAKIDSLSLELDEFFYQTILNLSTAFSNNAKQDAINSILQEGIISIQTGSYLNIKNFKDALSDASKNTFEQELINLDIKKTSYDEILAYLKDHSDLLASNFLFSSLNLNDVISYINRQIPIDTKVFNPGKFTLIVLIFLFFFSIRVKLSKIVFVLLTAFLSKDKKAHRDIQEQFILVIKKPMGIFLSAYAIDVCLSIFYYPSPVPIRFANFFVIAYIILVSWLLIGILDGYGMMILSKIAQKSGKKEVINLIIKILYFIVIVITILLILSRLGFDISTIIASLGIGGLAVALATKDIIANFFASILLLFDNSFSQGDWIVCAGVEGTVVEIGLRKTTIRTFDNSLVFIPNSKIMSENVKNWNRRKVGRQIKMSIGLTYSTTPDQLKECITEIKTMLQNHPGIAKSGEDSALNSSDFRLKYRQNMVSVDDLAGYKSNLFVVLDEFGDNSINILIYCFSKTVVWGEFLETKQDVMLKIMDILSKYETEFAFPSQSIYIEKLPKIEYDIANSKETKDA</sequence>
<comment type="caution">
    <text evidence="12">The sequence shown here is derived from an EMBL/GenBank/DDBJ whole genome shotgun (WGS) entry which is preliminary data.</text>
</comment>
<dbReference type="AlphaFoldDB" id="A0AAV6EFF9"/>
<feature type="transmembrane region" description="Helical" evidence="7">
    <location>
        <begin position="318"/>
        <end position="340"/>
    </location>
</feature>
<dbReference type="GO" id="GO:0005886">
    <property type="term" value="C:plasma membrane"/>
    <property type="evidence" value="ECO:0007669"/>
    <property type="project" value="UniProtKB-SubCell"/>
</dbReference>
<dbReference type="RefSeq" id="WP_112000254.1">
    <property type="nucleotide sequence ID" value="NZ_CP053828.1"/>
</dbReference>
<proteinExistence type="inferred from homology"/>
<dbReference type="InterPro" id="IPR049278">
    <property type="entry name" value="MS_channel_C"/>
</dbReference>
<dbReference type="EMBL" id="VZON01000002">
    <property type="protein sequence ID" value="KAB0613676.1"/>
    <property type="molecule type" value="Genomic_DNA"/>
</dbReference>
<dbReference type="InterPro" id="IPR010920">
    <property type="entry name" value="LSM_dom_sf"/>
</dbReference>
<comment type="similarity">
    <text evidence="2">Belongs to the MscS (TC 1.A.23) family.</text>
</comment>
<evidence type="ECO:0000256" key="8">
    <source>
        <dbReference type="SAM" id="SignalP"/>
    </source>
</evidence>
<feature type="domain" description="Mechanosensitive ion channel MscS C-terminal" evidence="10">
    <location>
        <begin position="482"/>
        <end position="596"/>
    </location>
</feature>
<evidence type="ECO:0000313" key="12">
    <source>
        <dbReference type="EMBL" id="KAB0613676.1"/>
    </source>
</evidence>
<dbReference type="PANTHER" id="PTHR43634">
    <property type="entry name" value="OW CONDUCTANCE MECHANOSENSITIVE CHANNEL"/>
    <property type="match status" value="1"/>
</dbReference>
<feature type="chain" id="PRO_5043854251" evidence="8">
    <location>
        <begin position="19"/>
        <end position="627"/>
    </location>
</feature>
<dbReference type="InterPro" id="IPR045042">
    <property type="entry name" value="YnaI-like"/>
</dbReference>
<evidence type="ECO:0000259" key="10">
    <source>
        <dbReference type="Pfam" id="PF21082"/>
    </source>
</evidence>
<dbReference type="Pfam" id="PF21082">
    <property type="entry name" value="MS_channel_3rd"/>
    <property type="match status" value="1"/>
</dbReference>
<evidence type="ECO:0000259" key="9">
    <source>
        <dbReference type="Pfam" id="PF00924"/>
    </source>
</evidence>
<keyword evidence="5 7" id="KW-1133">Transmembrane helix</keyword>
<dbReference type="InterPro" id="IPR023408">
    <property type="entry name" value="MscS_beta-dom_sf"/>
</dbReference>
<protein>
    <submittedName>
        <fullName evidence="12">Mechanosensitive ion channel family protein</fullName>
    </submittedName>
</protein>
<evidence type="ECO:0000256" key="6">
    <source>
        <dbReference type="ARBA" id="ARBA00023136"/>
    </source>
</evidence>
<dbReference type="Gene3D" id="3.30.70.100">
    <property type="match status" value="1"/>
</dbReference>
<evidence type="ECO:0000256" key="7">
    <source>
        <dbReference type="SAM" id="Phobius"/>
    </source>
</evidence>
<feature type="transmembrane region" description="Helical" evidence="7">
    <location>
        <begin position="388"/>
        <end position="406"/>
    </location>
</feature>
<dbReference type="Gene3D" id="1.10.287.1260">
    <property type="match status" value="1"/>
</dbReference>
<dbReference type="Pfam" id="PF00924">
    <property type="entry name" value="MS_channel_2nd"/>
    <property type="match status" value="1"/>
</dbReference>
<keyword evidence="3" id="KW-1003">Cell membrane</keyword>
<accession>A0AAV6EFF9</accession>
<keyword evidence="4 7" id="KW-0812">Transmembrane</keyword>
<dbReference type="InterPro" id="IPR011014">
    <property type="entry name" value="MscS_channel_TM-2"/>
</dbReference>
<evidence type="ECO:0000256" key="1">
    <source>
        <dbReference type="ARBA" id="ARBA00004651"/>
    </source>
</evidence>
<dbReference type="Gene3D" id="2.30.30.60">
    <property type="match status" value="1"/>
</dbReference>
<dbReference type="Proteomes" id="UP000423641">
    <property type="component" value="Unassembled WGS sequence"/>
</dbReference>
<dbReference type="GeneID" id="56509113"/>
<feature type="transmembrane region" description="Helical" evidence="7">
    <location>
        <begin position="245"/>
        <end position="272"/>
    </location>
</feature>
<dbReference type="SUPFAM" id="SSF50182">
    <property type="entry name" value="Sm-like ribonucleoproteins"/>
    <property type="match status" value="1"/>
</dbReference>
<dbReference type="GO" id="GO:0008381">
    <property type="term" value="F:mechanosensitive monoatomic ion channel activity"/>
    <property type="evidence" value="ECO:0007669"/>
    <property type="project" value="UniProtKB-ARBA"/>
</dbReference>
<dbReference type="SUPFAM" id="SSF82689">
    <property type="entry name" value="Mechanosensitive channel protein MscS (YggB), C-terminal domain"/>
    <property type="match status" value="1"/>
</dbReference>
<reference evidence="12 13" key="1">
    <citation type="submission" date="2019-09" db="EMBL/GenBank/DDBJ databases">
        <title>Draft genome sequences of 48 bacterial type strains from the CCUG.</title>
        <authorList>
            <person name="Tunovic T."/>
            <person name="Pineiro-Iglesias B."/>
            <person name="Unosson C."/>
            <person name="Inganas E."/>
            <person name="Ohlen M."/>
            <person name="Cardew S."/>
            <person name="Jensie-Markopoulos S."/>
            <person name="Salva-Serra F."/>
            <person name="Jaen-Luchoro D."/>
            <person name="Karlsson R."/>
            <person name="Svensson-Stadler L."/>
            <person name="Chun J."/>
            <person name="Moore E."/>
        </authorList>
    </citation>
    <scope>NUCLEOTIDE SEQUENCE [LARGE SCALE GENOMIC DNA]</scope>
    <source>
        <strain evidence="12 13">CCUG 34538</strain>
    </source>
</reference>
<dbReference type="InterPro" id="IPR006685">
    <property type="entry name" value="MscS_channel_2nd"/>
</dbReference>
<evidence type="ECO:0000313" key="13">
    <source>
        <dbReference type="Proteomes" id="UP000423641"/>
    </source>
</evidence>
<dbReference type="PANTHER" id="PTHR43634:SF2">
    <property type="entry name" value="LOW CONDUCTANCE MECHANOSENSITIVE CHANNEL YNAI"/>
    <property type="match status" value="1"/>
</dbReference>
<keyword evidence="8" id="KW-0732">Signal</keyword>
<evidence type="ECO:0000256" key="4">
    <source>
        <dbReference type="ARBA" id="ARBA00022692"/>
    </source>
</evidence>
<evidence type="ECO:0000259" key="11">
    <source>
        <dbReference type="Pfam" id="PF21088"/>
    </source>
</evidence>
<evidence type="ECO:0000256" key="3">
    <source>
        <dbReference type="ARBA" id="ARBA00022475"/>
    </source>
</evidence>
<evidence type="ECO:0000256" key="5">
    <source>
        <dbReference type="ARBA" id="ARBA00022989"/>
    </source>
</evidence>
<feature type="domain" description="Mechanosensitive ion channel transmembrane helices 2/3" evidence="11">
    <location>
        <begin position="366"/>
        <end position="405"/>
    </location>
</feature>
<comment type="subcellular location">
    <subcellularLocation>
        <location evidence="1">Cell membrane</location>
        <topology evidence="1">Multi-pass membrane protein</topology>
    </subcellularLocation>
</comment>
<dbReference type="Pfam" id="PF21088">
    <property type="entry name" value="MS_channel_1st"/>
    <property type="match status" value="1"/>
</dbReference>
<dbReference type="SUPFAM" id="SSF82861">
    <property type="entry name" value="Mechanosensitive channel protein MscS (YggB), transmembrane region"/>
    <property type="match status" value="1"/>
</dbReference>
<dbReference type="InterPro" id="IPR011066">
    <property type="entry name" value="MscS_channel_C_sf"/>
</dbReference>
<evidence type="ECO:0000256" key="2">
    <source>
        <dbReference type="ARBA" id="ARBA00008017"/>
    </source>
</evidence>
<feature type="signal peptide" evidence="8">
    <location>
        <begin position="1"/>
        <end position="18"/>
    </location>
</feature>
<gene>
    <name evidence="12" type="ORF">F7P66_03075</name>
</gene>
<feature type="transmembrane region" description="Helical" evidence="7">
    <location>
        <begin position="293"/>
        <end position="312"/>
    </location>
</feature>
<feature type="transmembrane region" description="Helical" evidence="7">
    <location>
        <begin position="360"/>
        <end position="382"/>
    </location>
</feature>
<feature type="domain" description="Mechanosensitive ion channel MscS" evidence="9">
    <location>
        <begin position="408"/>
        <end position="475"/>
    </location>
</feature>